<proteinExistence type="predicted"/>
<accession>A0A173MPI4</accession>
<dbReference type="AlphaFoldDB" id="A0A173MPI4"/>
<dbReference type="PANTHER" id="PTHR48079">
    <property type="entry name" value="PROTEIN YEEZ"/>
    <property type="match status" value="1"/>
</dbReference>
<dbReference type="CDD" id="cd05262">
    <property type="entry name" value="SDR_a7"/>
    <property type="match status" value="1"/>
</dbReference>
<dbReference type="STRING" id="477680.SAMN05421788_1011020"/>
<dbReference type="Gene3D" id="3.40.50.720">
    <property type="entry name" value="NAD(P)-binding Rossmann-like Domain"/>
    <property type="match status" value="1"/>
</dbReference>
<evidence type="ECO:0000313" key="3">
    <source>
        <dbReference type="Proteomes" id="UP000186917"/>
    </source>
</evidence>
<feature type="domain" description="NAD(P)-binding" evidence="1">
    <location>
        <begin position="7"/>
        <end position="164"/>
    </location>
</feature>
<dbReference type="SUPFAM" id="SSF51735">
    <property type="entry name" value="NAD(P)-binding Rossmann-fold domains"/>
    <property type="match status" value="1"/>
</dbReference>
<gene>
    <name evidence="2" type="ORF">SAMN05421788_1011020</name>
</gene>
<reference evidence="3" key="1">
    <citation type="submission" date="2017-01" db="EMBL/GenBank/DDBJ databases">
        <authorList>
            <person name="Varghese N."/>
            <person name="Submissions S."/>
        </authorList>
    </citation>
    <scope>NUCLEOTIDE SEQUENCE [LARGE SCALE GENOMIC DNA]</scope>
    <source>
        <strain evidence="3">DSM 21054</strain>
    </source>
</reference>
<dbReference type="RefSeq" id="WP_076376269.1">
    <property type="nucleotide sequence ID" value="NZ_AP017422.1"/>
</dbReference>
<dbReference type="EMBL" id="FTOR01000001">
    <property type="protein sequence ID" value="SIS75539.1"/>
    <property type="molecule type" value="Genomic_DNA"/>
</dbReference>
<dbReference type="OrthoDB" id="9807212at2"/>
<dbReference type="PANTHER" id="PTHR48079:SF6">
    <property type="entry name" value="NAD(P)-BINDING DOMAIN-CONTAINING PROTEIN-RELATED"/>
    <property type="match status" value="1"/>
</dbReference>
<dbReference type="InterPro" id="IPR016040">
    <property type="entry name" value="NAD(P)-bd_dom"/>
</dbReference>
<dbReference type="KEGG" id="fln:FLA_5634"/>
<keyword evidence="3" id="KW-1185">Reference proteome</keyword>
<dbReference type="Pfam" id="PF13460">
    <property type="entry name" value="NAD_binding_10"/>
    <property type="match status" value="1"/>
</dbReference>
<protein>
    <submittedName>
        <fullName evidence="2">Nucleoside-diphosphate-sugar epimerase</fullName>
    </submittedName>
</protein>
<sequence length="297" mass="31687">MRVFVTGASGFVGSAVVAELVRAGHQVLGLVRSDSGAEKVKNAGAEPFPGDVNDLENLKKGAAQCDAVIHTAFNHDFSRFKQNCEDDRKVIAALGEALTGTNKPLVVTSAVGLLNNGCLVTEDDVPPVGSDVMPRVATEEATRAVAAQGVNAYILRLPPSTHGEGDHGFVSMLIGMAKQNGESAYVAAGENFWPAAHRFDAAVLYRLIVEQQPAQKVFHAVAEQGIPFKDIAVTIGKGLALPTKSKESKDAETHFTWFLHFASMNCPSSSAKTREVLGWNPQQPGLLEDMVAGKYFE</sequence>
<dbReference type="GO" id="GO:0004029">
    <property type="term" value="F:aldehyde dehydrogenase (NAD+) activity"/>
    <property type="evidence" value="ECO:0007669"/>
    <property type="project" value="TreeGrafter"/>
</dbReference>
<dbReference type="Proteomes" id="UP000186917">
    <property type="component" value="Unassembled WGS sequence"/>
</dbReference>
<evidence type="ECO:0000259" key="1">
    <source>
        <dbReference type="Pfam" id="PF13460"/>
    </source>
</evidence>
<evidence type="ECO:0000313" key="2">
    <source>
        <dbReference type="EMBL" id="SIS75539.1"/>
    </source>
</evidence>
<organism evidence="2 3">
    <name type="scientific">Filimonas lacunae</name>
    <dbReference type="NCBI Taxonomy" id="477680"/>
    <lineage>
        <taxon>Bacteria</taxon>
        <taxon>Pseudomonadati</taxon>
        <taxon>Bacteroidota</taxon>
        <taxon>Chitinophagia</taxon>
        <taxon>Chitinophagales</taxon>
        <taxon>Chitinophagaceae</taxon>
        <taxon>Filimonas</taxon>
    </lineage>
</organism>
<name>A0A173MPI4_9BACT</name>
<dbReference type="InterPro" id="IPR051783">
    <property type="entry name" value="NAD(P)-dependent_oxidoreduct"/>
</dbReference>
<dbReference type="GO" id="GO:0005737">
    <property type="term" value="C:cytoplasm"/>
    <property type="evidence" value="ECO:0007669"/>
    <property type="project" value="TreeGrafter"/>
</dbReference>
<dbReference type="InterPro" id="IPR036291">
    <property type="entry name" value="NAD(P)-bd_dom_sf"/>
</dbReference>